<reference evidence="1" key="1">
    <citation type="submission" date="2023-03" db="EMBL/GenBank/DDBJ databases">
        <title>Emydomyces testavorans Genome Sequence.</title>
        <authorList>
            <person name="Hoyer L."/>
        </authorList>
    </citation>
    <scope>NUCLEOTIDE SEQUENCE</scope>
    <source>
        <strain evidence="1">16-2883</strain>
    </source>
</reference>
<gene>
    <name evidence="1" type="ORF">PRK78_006578</name>
</gene>
<evidence type="ECO:0000313" key="1">
    <source>
        <dbReference type="EMBL" id="WEW61089.1"/>
    </source>
</evidence>
<dbReference type="EMBL" id="CP120630">
    <property type="protein sequence ID" value="WEW61089.1"/>
    <property type="molecule type" value="Genomic_DNA"/>
</dbReference>
<name>A0AAF0DLN6_9EURO</name>
<proteinExistence type="predicted"/>
<keyword evidence="2" id="KW-1185">Reference proteome</keyword>
<dbReference type="Proteomes" id="UP001219355">
    <property type="component" value="Chromosome 4"/>
</dbReference>
<dbReference type="AlphaFoldDB" id="A0AAF0DLN6"/>
<organism evidence="1 2">
    <name type="scientific">Emydomyces testavorans</name>
    <dbReference type="NCBI Taxonomy" id="2070801"/>
    <lineage>
        <taxon>Eukaryota</taxon>
        <taxon>Fungi</taxon>
        <taxon>Dikarya</taxon>
        <taxon>Ascomycota</taxon>
        <taxon>Pezizomycotina</taxon>
        <taxon>Eurotiomycetes</taxon>
        <taxon>Eurotiomycetidae</taxon>
        <taxon>Onygenales</taxon>
        <taxon>Nannizziopsiaceae</taxon>
        <taxon>Emydomyces</taxon>
    </lineage>
</organism>
<protein>
    <submittedName>
        <fullName evidence="1">Uncharacterized protein</fullName>
    </submittedName>
</protein>
<accession>A0AAF0DLN6</accession>
<evidence type="ECO:0000313" key="2">
    <source>
        <dbReference type="Proteomes" id="UP001219355"/>
    </source>
</evidence>
<sequence>MGSILSRLGGQNVGQHLQEASTSPGNKTSLFKAIVMKLCPAQAAQQSDDNISQFFKEFRFQPNKKVPKKKLSEEQVFTLTLITQKWKPSNEKLEELKKVAWEWKHNLKLFFDCQKTMLQEKVPLPQCGLIQFCSSDIEHIKGTGPTQQKVDHVLLARSITAKIKEQCLTQKRRYQYTNGDQKPPLKLSS</sequence>